<organism evidence="5 6">
    <name type="scientific">Marinobacterium mangrovicola</name>
    <dbReference type="NCBI Taxonomy" id="1476959"/>
    <lineage>
        <taxon>Bacteria</taxon>
        <taxon>Pseudomonadati</taxon>
        <taxon>Pseudomonadota</taxon>
        <taxon>Gammaproteobacteria</taxon>
        <taxon>Oceanospirillales</taxon>
        <taxon>Oceanospirillaceae</taxon>
        <taxon>Marinobacterium</taxon>
    </lineage>
</organism>
<dbReference type="GO" id="GO:0003700">
    <property type="term" value="F:DNA-binding transcription factor activity"/>
    <property type="evidence" value="ECO:0007669"/>
    <property type="project" value="InterPro"/>
</dbReference>
<dbReference type="InterPro" id="IPR011711">
    <property type="entry name" value="GntR_C"/>
</dbReference>
<evidence type="ECO:0000259" key="4">
    <source>
        <dbReference type="PROSITE" id="PS50949"/>
    </source>
</evidence>
<dbReference type="InterPro" id="IPR036388">
    <property type="entry name" value="WH-like_DNA-bd_sf"/>
</dbReference>
<accession>A0A4R1GKA0</accession>
<dbReference type="PRINTS" id="PR00035">
    <property type="entry name" value="HTHGNTR"/>
</dbReference>
<reference evidence="5 6" key="1">
    <citation type="submission" date="2019-03" db="EMBL/GenBank/DDBJ databases">
        <title>Genomic Encyclopedia of Archaeal and Bacterial Type Strains, Phase II (KMG-II): from individual species to whole genera.</title>
        <authorList>
            <person name="Goeker M."/>
        </authorList>
    </citation>
    <scope>NUCLEOTIDE SEQUENCE [LARGE SCALE GENOMIC DNA]</scope>
    <source>
        <strain evidence="5 6">DSM 27697</strain>
    </source>
</reference>
<gene>
    <name evidence="5" type="ORF">CLV83_2189</name>
</gene>
<keyword evidence="2" id="KW-0238">DNA-binding</keyword>
<keyword evidence="6" id="KW-1185">Reference proteome</keyword>
<evidence type="ECO:0000256" key="2">
    <source>
        <dbReference type="ARBA" id="ARBA00023125"/>
    </source>
</evidence>
<name>A0A4R1GKA0_9GAMM</name>
<dbReference type="PANTHER" id="PTHR43537:SF5">
    <property type="entry name" value="UXU OPERON TRANSCRIPTIONAL REGULATOR"/>
    <property type="match status" value="1"/>
</dbReference>
<dbReference type="SUPFAM" id="SSF46785">
    <property type="entry name" value="Winged helix' DNA-binding domain"/>
    <property type="match status" value="1"/>
</dbReference>
<dbReference type="InterPro" id="IPR036390">
    <property type="entry name" value="WH_DNA-bd_sf"/>
</dbReference>
<dbReference type="GO" id="GO:0003677">
    <property type="term" value="F:DNA binding"/>
    <property type="evidence" value="ECO:0007669"/>
    <property type="project" value="UniProtKB-KW"/>
</dbReference>
<dbReference type="Proteomes" id="UP000294546">
    <property type="component" value="Unassembled WGS sequence"/>
</dbReference>
<dbReference type="PROSITE" id="PS50949">
    <property type="entry name" value="HTH_GNTR"/>
    <property type="match status" value="1"/>
</dbReference>
<dbReference type="Gene3D" id="1.20.120.530">
    <property type="entry name" value="GntR ligand-binding domain-like"/>
    <property type="match status" value="1"/>
</dbReference>
<dbReference type="SMART" id="SM00345">
    <property type="entry name" value="HTH_GNTR"/>
    <property type="match status" value="1"/>
</dbReference>
<sequence>MEFSPVSQQDLPRQIADQIRQAITEGSIGVDERLPTEDELAKRFGVSRPTIREALKRLAAQNLIRSRRGPTGGTFVNRPDLAELGEELSSSTRLLVGLNSLSPEDVIQCRLEMEQLCAGLAARCRNDSDLQQLEDALEEQKRFIDQPEQFCRADVSFHRALVDASGNALLKLLMYAVIEGLQPVSNMIVFRYPERDLIISQHEALLSAIRSGDEDAAREQIARQVETLSAQMSRARDESRRSRA</sequence>
<dbReference type="InterPro" id="IPR008920">
    <property type="entry name" value="TF_FadR/GntR_C"/>
</dbReference>
<feature type="domain" description="HTH gntR-type" evidence="4">
    <location>
        <begin position="9"/>
        <end position="79"/>
    </location>
</feature>
<evidence type="ECO:0000256" key="1">
    <source>
        <dbReference type="ARBA" id="ARBA00023015"/>
    </source>
</evidence>
<dbReference type="Pfam" id="PF07729">
    <property type="entry name" value="FCD"/>
    <property type="match status" value="1"/>
</dbReference>
<dbReference type="SMART" id="SM00895">
    <property type="entry name" value="FCD"/>
    <property type="match status" value="1"/>
</dbReference>
<dbReference type="PANTHER" id="PTHR43537">
    <property type="entry name" value="TRANSCRIPTIONAL REGULATOR, GNTR FAMILY"/>
    <property type="match status" value="1"/>
</dbReference>
<proteinExistence type="predicted"/>
<keyword evidence="3" id="KW-0804">Transcription</keyword>
<dbReference type="EMBL" id="SMFU01000008">
    <property type="protein sequence ID" value="TCK07325.1"/>
    <property type="molecule type" value="Genomic_DNA"/>
</dbReference>
<dbReference type="SUPFAM" id="SSF48008">
    <property type="entry name" value="GntR ligand-binding domain-like"/>
    <property type="match status" value="1"/>
</dbReference>
<dbReference type="CDD" id="cd07377">
    <property type="entry name" value="WHTH_GntR"/>
    <property type="match status" value="1"/>
</dbReference>
<comment type="caution">
    <text evidence="5">The sequence shown here is derived from an EMBL/GenBank/DDBJ whole genome shotgun (WGS) entry which is preliminary data.</text>
</comment>
<protein>
    <submittedName>
        <fullName evidence="5">GntR family transcriptional regulator</fullName>
    </submittedName>
</protein>
<evidence type="ECO:0000256" key="3">
    <source>
        <dbReference type="ARBA" id="ARBA00023163"/>
    </source>
</evidence>
<dbReference type="InterPro" id="IPR000524">
    <property type="entry name" value="Tscrpt_reg_HTH_GntR"/>
</dbReference>
<dbReference type="Gene3D" id="1.10.10.10">
    <property type="entry name" value="Winged helix-like DNA-binding domain superfamily/Winged helix DNA-binding domain"/>
    <property type="match status" value="1"/>
</dbReference>
<dbReference type="RefSeq" id="WP_243642365.1">
    <property type="nucleotide sequence ID" value="NZ_SMFU01000008.1"/>
</dbReference>
<evidence type="ECO:0000313" key="5">
    <source>
        <dbReference type="EMBL" id="TCK07325.1"/>
    </source>
</evidence>
<dbReference type="AlphaFoldDB" id="A0A4R1GKA0"/>
<dbReference type="Pfam" id="PF00392">
    <property type="entry name" value="GntR"/>
    <property type="match status" value="1"/>
</dbReference>
<keyword evidence="1" id="KW-0805">Transcription regulation</keyword>
<evidence type="ECO:0000313" key="6">
    <source>
        <dbReference type="Proteomes" id="UP000294546"/>
    </source>
</evidence>